<dbReference type="Proteomes" id="UP000887575">
    <property type="component" value="Unassembled WGS sequence"/>
</dbReference>
<feature type="compositionally biased region" description="Polar residues" evidence="7">
    <location>
        <begin position="569"/>
        <end position="578"/>
    </location>
</feature>
<name>A0AAF3F1B2_9BILA</name>
<evidence type="ECO:0000256" key="2">
    <source>
        <dbReference type="ARBA" id="ARBA00004496"/>
    </source>
</evidence>
<evidence type="ECO:0000259" key="9">
    <source>
        <dbReference type="Pfam" id="PF10602"/>
    </source>
</evidence>
<dbReference type="InterPro" id="IPR000717">
    <property type="entry name" value="PCI_dom"/>
</dbReference>
<organism evidence="10 11">
    <name type="scientific">Mesorhabditis belari</name>
    <dbReference type="NCBI Taxonomy" id="2138241"/>
    <lineage>
        <taxon>Eukaryota</taxon>
        <taxon>Metazoa</taxon>
        <taxon>Ecdysozoa</taxon>
        <taxon>Nematoda</taxon>
        <taxon>Chromadorea</taxon>
        <taxon>Rhabditida</taxon>
        <taxon>Rhabditina</taxon>
        <taxon>Rhabditomorpha</taxon>
        <taxon>Rhabditoidea</taxon>
        <taxon>Rhabditidae</taxon>
        <taxon>Mesorhabditinae</taxon>
        <taxon>Mesorhabditis</taxon>
    </lineage>
</organism>
<feature type="domain" description="26S proteasome regulatory subunit Rpn7 N-terminal" evidence="9">
    <location>
        <begin position="141"/>
        <end position="346"/>
    </location>
</feature>
<evidence type="ECO:0000256" key="7">
    <source>
        <dbReference type="SAM" id="MobiDB-lite"/>
    </source>
</evidence>
<keyword evidence="4" id="KW-0963">Cytoplasm</keyword>
<evidence type="ECO:0000256" key="3">
    <source>
        <dbReference type="ARBA" id="ARBA00008793"/>
    </source>
</evidence>
<feature type="region of interest" description="Disordered" evidence="7">
    <location>
        <begin position="550"/>
        <end position="615"/>
    </location>
</feature>
<dbReference type="GO" id="GO:0008180">
    <property type="term" value="C:COP9 signalosome"/>
    <property type="evidence" value="ECO:0007669"/>
    <property type="project" value="UniProtKB-KW"/>
</dbReference>
<dbReference type="Gene3D" id="1.25.40.570">
    <property type="match status" value="1"/>
</dbReference>
<dbReference type="AlphaFoldDB" id="A0AAF3F1B2"/>
<evidence type="ECO:0000256" key="4">
    <source>
        <dbReference type="ARBA" id="ARBA00022490"/>
    </source>
</evidence>
<keyword evidence="5" id="KW-0736">Signalosome</keyword>
<dbReference type="Pfam" id="PF10602">
    <property type="entry name" value="RPN7"/>
    <property type="match status" value="1"/>
</dbReference>
<keyword evidence="10" id="KW-1185">Reference proteome</keyword>
<feature type="region of interest" description="Disordered" evidence="7">
    <location>
        <begin position="248"/>
        <end position="273"/>
    </location>
</feature>
<sequence length="615" mass="68891">MSGSLPSHDELMVECDAVPVNEPMEESGNGNEQMEDWNDEVDVNAPNPPTNNAKSITSANDGVIKALVDKAVINLDTLVPLYTPFSLINRLQFIADRCPPLQREAMLTMVDILKKHTKSASRYLQVCGRLEAIGAATNLVDNGWASSTQQAAYARTDHLLAEFKKQKDEGVKESTRRAMEELFLHYLDLGLHSDALRLYNKGMRDYCSQFRHVMSMYVQWLECAVEEGEWSRMNSLLSQAERAINDAQDTEQNTQASSAQQMRVRGSTQMTNAKSNKTIIKSARAKMDVIHGLSRINSKQFKEAAEKFIQSCPDEVPVPWIVSHRDIATYGTLCALATFDRKDLKSLHAGTGDNQFKRFLETEPDLVRLLGSWVRSDWGVVLDGLEEMKGRLLLDPFVSSHVSQLFSAIRERGLILHLVPFHTIDIKKTAATFRCDMSTIEDALIELSDKGVISPRIDAIRGIAEIQPRDERQAAYERVLEVTQQIIDRSNDTIFKALLGQARVYVQHESRGKRKTTGLYRMEPDHEDEPVSQMGFGGRAVRRLRGAFARPDPQDHFDLHSTMEPVNGGRSSPGFSTRQQSSSHQQPPHGQSPEGEPREAAEANPSPPNPPQPSF</sequence>
<comment type="subcellular location">
    <subcellularLocation>
        <location evidence="2">Cytoplasm</location>
    </subcellularLocation>
    <subcellularLocation>
        <location evidence="1">Nucleus</location>
    </subcellularLocation>
</comment>
<feature type="compositionally biased region" description="Low complexity" evidence="7">
    <location>
        <begin position="579"/>
        <end position="594"/>
    </location>
</feature>
<dbReference type="InterPro" id="IPR045135">
    <property type="entry name" value="Rpn7_N"/>
</dbReference>
<dbReference type="PANTHER" id="PTHR14145:SF2">
    <property type="entry name" value="COP9 SIGNALOSOME COMPLEX SUBUNIT 1"/>
    <property type="match status" value="1"/>
</dbReference>
<comment type="similarity">
    <text evidence="3">Belongs to the CSN1 family.</text>
</comment>
<evidence type="ECO:0000256" key="1">
    <source>
        <dbReference type="ARBA" id="ARBA00004123"/>
    </source>
</evidence>
<evidence type="ECO:0000256" key="6">
    <source>
        <dbReference type="ARBA" id="ARBA00023242"/>
    </source>
</evidence>
<dbReference type="PANTHER" id="PTHR14145">
    <property type="entry name" value="26S PROTESOME SUBUNIT 6"/>
    <property type="match status" value="1"/>
</dbReference>
<accession>A0AAF3F1B2</accession>
<feature type="compositionally biased region" description="Pro residues" evidence="7">
    <location>
        <begin position="605"/>
        <end position="615"/>
    </location>
</feature>
<dbReference type="GO" id="GO:0005737">
    <property type="term" value="C:cytoplasm"/>
    <property type="evidence" value="ECO:0007669"/>
    <property type="project" value="UniProtKB-SubCell"/>
</dbReference>
<proteinExistence type="inferred from homology"/>
<reference evidence="11" key="1">
    <citation type="submission" date="2024-02" db="UniProtKB">
        <authorList>
            <consortium name="WormBaseParasite"/>
        </authorList>
    </citation>
    <scope>IDENTIFICATION</scope>
</reference>
<dbReference type="SUPFAM" id="SSF46785">
    <property type="entry name" value="Winged helix' DNA-binding domain"/>
    <property type="match status" value="1"/>
</dbReference>
<evidence type="ECO:0000259" key="8">
    <source>
        <dbReference type="Pfam" id="PF01399"/>
    </source>
</evidence>
<feature type="compositionally biased region" description="Polar residues" evidence="7">
    <location>
        <begin position="250"/>
        <end position="273"/>
    </location>
</feature>
<dbReference type="InterPro" id="IPR019585">
    <property type="entry name" value="Rpn7/CSN1"/>
</dbReference>
<feature type="compositionally biased region" description="Basic and acidic residues" evidence="7">
    <location>
        <begin position="552"/>
        <end position="561"/>
    </location>
</feature>
<feature type="domain" description="PCI" evidence="8">
    <location>
        <begin position="386"/>
        <end position="463"/>
    </location>
</feature>
<protein>
    <submittedName>
        <fullName evidence="11">26S proteasome regulatory subunit Rpn7 N-terminal domain-containing protein</fullName>
    </submittedName>
</protein>
<dbReference type="WBParaSite" id="MBELARI_LOCUS20327">
    <property type="protein sequence ID" value="MBELARI_LOCUS20327"/>
    <property type="gene ID" value="MBELARI_LOCUS20327"/>
</dbReference>
<evidence type="ECO:0000256" key="5">
    <source>
        <dbReference type="ARBA" id="ARBA00022790"/>
    </source>
</evidence>
<keyword evidence="6" id="KW-0539">Nucleus</keyword>
<evidence type="ECO:0000313" key="11">
    <source>
        <dbReference type="WBParaSite" id="MBELARI_LOCUS20327"/>
    </source>
</evidence>
<dbReference type="InterPro" id="IPR036390">
    <property type="entry name" value="WH_DNA-bd_sf"/>
</dbReference>
<dbReference type="Pfam" id="PF01399">
    <property type="entry name" value="PCI"/>
    <property type="match status" value="1"/>
</dbReference>
<feature type="region of interest" description="Disordered" evidence="7">
    <location>
        <begin position="510"/>
        <end position="536"/>
    </location>
</feature>
<evidence type="ECO:0000313" key="10">
    <source>
        <dbReference type="Proteomes" id="UP000887575"/>
    </source>
</evidence>